<evidence type="ECO:0000256" key="1">
    <source>
        <dbReference type="ARBA" id="ARBA00022723"/>
    </source>
</evidence>
<dbReference type="Pfam" id="PF00149">
    <property type="entry name" value="Metallophos"/>
    <property type="match status" value="1"/>
</dbReference>
<dbReference type="EMBL" id="JANRHJ010000007">
    <property type="protein sequence ID" value="MCR8873897.1"/>
    <property type="molecule type" value="Genomic_DNA"/>
</dbReference>
<dbReference type="InterPro" id="IPR051158">
    <property type="entry name" value="Metallophosphoesterase_sf"/>
</dbReference>
<dbReference type="Proteomes" id="UP001204579">
    <property type="component" value="Unassembled WGS sequence"/>
</dbReference>
<organism evidence="5 6">
    <name type="scientific">Phocaeicola barnesiae</name>
    <dbReference type="NCBI Taxonomy" id="376804"/>
    <lineage>
        <taxon>Bacteria</taxon>
        <taxon>Pseudomonadati</taxon>
        <taxon>Bacteroidota</taxon>
        <taxon>Bacteroidia</taxon>
        <taxon>Bacteroidales</taxon>
        <taxon>Bacteroidaceae</taxon>
        <taxon>Phocaeicola</taxon>
    </lineage>
</organism>
<dbReference type="GO" id="GO:0009245">
    <property type="term" value="P:lipid A biosynthetic process"/>
    <property type="evidence" value="ECO:0007669"/>
    <property type="project" value="TreeGrafter"/>
</dbReference>
<name>A0AAW5N0Q5_9BACT</name>
<dbReference type="InterPro" id="IPR004843">
    <property type="entry name" value="Calcineurin-like_PHP"/>
</dbReference>
<dbReference type="RefSeq" id="WP_258335710.1">
    <property type="nucleotide sequence ID" value="NZ_CAUBSI010000031.1"/>
</dbReference>
<sequence>MFKRIGMALTGAVLSAVLLGSCATASFSKYKGIGRIKQYDIYSEQLPETFDGFRIAFATDFHYESRFTAKRLPNLVRALQSVDADVLILGGDYRGREGGDVEELFKALQQVSTPYGTYAVMGNHERGEADSLARKAMKDSGVKLLEHRVDTLWKGNRFIEICGIRNPFDLKRNGVSPTLALKPEDFVVMVTHTPDYVEDVDISHTDLALAGHTHGGQVSLFKRWTPAGNFSKYGSRFLTGLKHNSQGIPVIISNGLGTSRKDIRLFTPSEVVLVILHCGPEKP</sequence>
<dbReference type="PANTHER" id="PTHR31302:SF31">
    <property type="entry name" value="PHOSPHODIESTERASE YAEI"/>
    <property type="match status" value="1"/>
</dbReference>
<keyword evidence="3" id="KW-0732">Signal</keyword>
<evidence type="ECO:0000256" key="2">
    <source>
        <dbReference type="ARBA" id="ARBA00022801"/>
    </source>
</evidence>
<dbReference type="SUPFAM" id="SSF56300">
    <property type="entry name" value="Metallo-dependent phosphatases"/>
    <property type="match status" value="1"/>
</dbReference>
<evidence type="ECO:0000259" key="4">
    <source>
        <dbReference type="Pfam" id="PF00149"/>
    </source>
</evidence>
<dbReference type="PROSITE" id="PS51257">
    <property type="entry name" value="PROKAR_LIPOPROTEIN"/>
    <property type="match status" value="1"/>
</dbReference>
<feature type="signal peptide" evidence="3">
    <location>
        <begin position="1"/>
        <end position="25"/>
    </location>
</feature>
<feature type="chain" id="PRO_5043834732" evidence="3">
    <location>
        <begin position="26"/>
        <end position="283"/>
    </location>
</feature>
<keyword evidence="2" id="KW-0378">Hydrolase</keyword>
<dbReference type="GO" id="GO:0008758">
    <property type="term" value="F:UDP-2,3-diacylglucosamine hydrolase activity"/>
    <property type="evidence" value="ECO:0007669"/>
    <property type="project" value="TreeGrafter"/>
</dbReference>
<evidence type="ECO:0000256" key="3">
    <source>
        <dbReference type="SAM" id="SignalP"/>
    </source>
</evidence>
<dbReference type="GO" id="GO:0046872">
    <property type="term" value="F:metal ion binding"/>
    <property type="evidence" value="ECO:0007669"/>
    <property type="project" value="UniProtKB-KW"/>
</dbReference>
<keyword evidence="1" id="KW-0479">Metal-binding</keyword>
<protein>
    <submittedName>
        <fullName evidence="5">Metallophosphoesterase</fullName>
    </submittedName>
</protein>
<dbReference type="AlphaFoldDB" id="A0AAW5N0Q5"/>
<reference evidence="5 6" key="1">
    <citation type="submission" date="2022-08" db="EMBL/GenBank/DDBJ databases">
        <authorList>
            <person name="Zeman M."/>
            <person name="Kubasova T."/>
        </authorList>
    </citation>
    <scope>NUCLEOTIDE SEQUENCE [LARGE SCALE GENOMIC DNA]</scope>
    <source>
        <strain evidence="5 6">ET62</strain>
    </source>
</reference>
<feature type="domain" description="Calcineurin-like phosphoesterase" evidence="4">
    <location>
        <begin position="53"/>
        <end position="215"/>
    </location>
</feature>
<proteinExistence type="predicted"/>
<gene>
    <name evidence="5" type="ORF">NW209_07710</name>
</gene>
<dbReference type="Gene3D" id="3.60.21.10">
    <property type="match status" value="1"/>
</dbReference>
<dbReference type="PANTHER" id="PTHR31302">
    <property type="entry name" value="TRANSMEMBRANE PROTEIN WITH METALLOPHOSPHOESTERASE DOMAIN-RELATED"/>
    <property type="match status" value="1"/>
</dbReference>
<accession>A0AAW5N0Q5</accession>
<dbReference type="InterPro" id="IPR029052">
    <property type="entry name" value="Metallo-depent_PP-like"/>
</dbReference>
<comment type="caution">
    <text evidence="5">The sequence shown here is derived from an EMBL/GenBank/DDBJ whole genome shotgun (WGS) entry which is preliminary data.</text>
</comment>
<dbReference type="CDD" id="cd07385">
    <property type="entry name" value="MPP_YkuE_C"/>
    <property type="match status" value="1"/>
</dbReference>
<evidence type="ECO:0000313" key="6">
    <source>
        <dbReference type="Proteomes" id="UP001204579"/>
    </source>
</evidence>
<keyword evidence="6" id="KW-1185">Reference proteome</keyword>
<evidence type="ECO:0000313" key="5">
    <source>
        <dbReference type="EMBL" id="MCR8873897.1"/>
    </source>
</evidence>
<dbReference type="GO" id="GO:0016020">
    <property type="term" value="C:membrane"/>
    <property type="evidence" value="ECO:0007669"/>
    <property type="project" value="GOC"/>
</dbReference>